<dbReference type="GO" id="GO:0016787">
    <property type="term" value="F:hydrolase activity"/>
    <property type="evidence" value="ECO:0007669"/>
    <property type="project" value="UniProtKB-KW"/>
</dbReference>
<keyword evidence="4" id="KW-1185">Reference proteome</keyword>
<evidence type="ECO:0000313" key="3">
    <source>
        <dbReference type="EMBL" id="KEO91294.1"/>
    </source>
</evidence>
<proteinExistence type="predicted"/>
<dbReference type="EMBL" id="JMIW01000001">
    <property type="protein sequence ID" value="KEO91294.1"/>
    <property type="molecule type" value="Genomic_DNA"/>
</dbReference>
<reference evidence="3 4" key="1">
    <citation type="submission" date="2014-04" db="EMBL/GenBank/DDBJ databases">
        <title>A comprehensive comparison of genomes of Erythrobacter spp. strains.</title>
        <authorList>
            <person name="Zheng Q."/>
        </authorList>
    </citation>
    <scope>NUCLEOTIDE SEQUENCE [LARGE SCALE GENOMIC DNA]</scope>
    <source>
        <strain evidence="3 4">DSM 6997</strain>
    </source>
</reference>
<name>A0A074MCT9_ERYLO</name>
<dbReference type="Gene3D" id="3.40.710.10">
    <property type="entry name" value="DD-peptidase/beta-lactamase superfamily"/>
    <property type="match status" value="1"/>
</dbReference>
<dbReference type="Proteomes" id="UP000027647">
    <property type="component" value="Unassembled WGS sequence"/>
</dbReference>
<dbReference type="PANTHER" id="PTHR43283:SF11">
    <property type="entry name" value="BETA-LACTAMASE-RELATED DOMAIN-CONTAINING PROTEIN"/>
    <property type="match status" value="1"/>
</dbReference>
<protein>
    <recommendedName>
        <fullName evidence="2">Beta-lactamase-related domain-containing protein</fullName>
    </recommendedName>
</protein>
<evidence type="ECO:0000259" key="2">
    <source>
        <dbReference type="Pfam" id="PF00144"/>
    </source>
</evidence>
<dbReference type="PANTHER" id="PTHR43283">
    <property type="entry name" value="BETA-LACTAMASE-RELATED"/>
    <property type="match status" value="1"/>
</dbReference>
<dbReference type="STRING" id="1044.EH31_01130"/>
<keyword evidence="1" id="KW-0378">Hydrolase</keyword>
<evidence type="ECO:0000313" key="4">
    <source>
        <dbReference type="Proteomes" id="UP000027647"/>
    </source>
</evidence>
<comment type="caution">
    <text evidence="3">The sequence shown here is derived from an EMBL/GenBank/DDBJ whole genome shotgun (WGS) entry which is preliminary data.</text>
</comment>
<evidence type="ECO:0000256" key="1">
    <source>
        <dbReference type="ARBA" id="ARBA00022801"/>
    </source>
</evidence>
<dbReference type="SUPFAM" id="SSF56601">
    <property type="entry name" value="beta-lactamase/transpeptidase-like"/>
    <property type="match status" value="1"/>
</dbReference>
<dbReference type="InterPro" id="IPR050789">
    <property type="entry name" value="Diverse_Enzym_Activities"/>
</dbReference>
<dbReference type="eggNOG" id="COG1680">
    <property type="taxonomic scope" value="Bacteria"/>
</dbReference>
<sequence>MIIRRAIAVFVVSGLLLLGGAAYVTGFPAPEISPAFAQKLGKAQKHQVVSLIALEAENLQVTALAITSIDSGERAHTLHFGRSEEGAMMQAASLSKTVAAAVIMIQAELSGVGLDDDIRSQISSFDITSLEGGDRVITLRQLLSHTTGASQSGYAGYPREQDVPGLLEVISSPPRFFESALAFDGVPGRFRYSGGGYSIAQLWAQDVSGKDFTQLADELLLKPLGMEHSTFAQPIDDTHNGPGKITGADAPVAPTQGLFSSLTDSWHNYPEQAAAGLWSTSEDYARFALALLIASEGLESPIPSTVAKVMVTPQMETGWKTGEGPTHYGLGTMLKLDKEGAVVGISHTGANAGYRSHFLARPATANTAARVVVSIGNTPSAALLNKAVVYGLNPL</sequence>
<dbReference type="Pfam" id="PF00144">
    <property type="entry name" value="Beta-lactamase"/>
    <property type="match status" value="1"/>
</dbReference>
<gene>
    <name evidence="3" type="ORF">EH31_01130</name>
</gene>
<dbReference type="AlphaFoldDB" id="A0A074MCT9"/>
<dbReference type="InterPro" id="IPR012338">
    <property type="entry name" value="Beta-lactam/transpept-like"/>
</dbReference>
<accession>A0A074MCT9</accession>
<organism evidence="3 4">
    <name type="scientific">Erythrobacter longus</name>
    <dbReference type="NCBI Taxonomy" id="1044"/>
    <lineage>
        <taxon>Bacteria</taxon>
        <taxon>Pseudomonadati</taxon>
        <taxon>Pseudomonadota</taxon>
        <taxon>Alphaproteobacteria</taxon>
        <taxon>Sphingomonadales</taxon>
        <taxon>Erythrobacteraceae</taxon>
        <taxon>Erythrobacter/Porphyrobacter group</taxon>
        <taxon>Erythrobacter</taxon>
    </lineage>
</organism>
<dbReference type="InterPro" id="IPR001466">
    <property type="entry name" value="Beta-lactam-related"/>
</dbReference>
<feature type="domain" description="Beta-lactamase-related" evidence="2">
    <location>
        <begin position="57"/>
        <end position="374"/>
    </location>
</feature>